<comment type="caution">
    <text evidence="1">The sequence shown here is derived from an EMBL/GenBank/DDBJ whole genome shotgun (WGS) entry which is preliminary data.</text>
</comment>
<dbReference type="EMBL" id="JAINUG010000331">
    <property type="protein sequence ID" value="KAJ8378108.1"/>
    <property type="molecule type" value="Genomic_DNA"/>
</dbReference>
<keyword evidence="2" id="KW-1185">Reference proteome</keyword>
<name>A0AAD7RDT3_9TELE</name>
<protein>
    <submittedName>
        <fullName evidence="1">Uncharacterized protein</fullName>
    </submittedName>
</protein>
<dbReference type="Proteomes" id="UP001221898">
    <property type="component" value="Unassembled WGS sequence"/>
</dbReference>
<proteinExistence type="predicted"/>
<evidence type="ECO:0000313" key="1">
    <source>
        <dbReference type="EMBL" id="KAJ8378108.1"/>
    </source>
</evidence>
<reference evidence="1" key="1">
    <citation type="journal article" date="2023" name="Science">
        <title>Genome structures resolve the early diversification of teleost fishes.</title>
        <authorList>
            <person name="Parey E."/>
            <person name="Louis A."/>
            <person name="Montfort J."/>
            <person name="Bouchez O."/>
            <person name="Roques C."/>
            <person name="Iampietro C."/>
            <person name="Lluch J."/>
            <person name="Castinel A."/>
            <person name="Donnadieu C."/>
            <person name="Desvignes T."/>
            <person name="Floi Bucao C."/>
            <person name="Jouanno E."/>
            <person name="Wen M."/>
            <person name="Mejri S."/>
            <person name="Dirks R."/>
            <person name="Jansen H."/>
            <person name="Henkel C."/>
            <person name="Chen W.J."/>
            <person name="Zahm M."/>
            <person name="Cabau C."/>
            <person name="Klopp C."/>
            <person name="Thompson A.W."/>
            <person name="Robinson-Rechavi M."/>
            <person name="Braasch I."/>
            <person name="Lecointre G."/>
            <person name="Bobe J."/>
            <person name="Postlethwait J.H."/>
            <person name="Berthelot C."/>
            <person name="Roest Crollius H."/>
            <person name="Guiguen Y."/>
        </authorList>
    </citation>
    <scope>NUCLEOTIDE SEQUENCE</scope>
    <source>
        <strain evidence="1">NC1722</strain>
    </source>
</reference>
<gene>
    <name evidence="1" type="ORF">AAFF_G00248220</name>
</gene>
<accession>A0AAD7RDT3</accession>
<organism evidence="1 2">
    <name type="scientific">Aldrovandia affinis</name>
    <dbReference type="NCBI Taxonomy" id="143900"/>
    <lineage>
        <taxon>Eukaryota</taxon>
        <taxon>Metazoa</taxon>
        <taxon>Chordata</taxon>
        <taxon>Craniata</taxon>
        <taxon>Vertebrata</taxon>
        <taxon>Euteleostomi</taxon>
        <taxon>Actinopterygii</taxon>
        <taxon>Neopterygii</taxon>
        <taxon>Teleostei</taxon>
        <taxon>Notacanthiformes</taxon>
        <taxon>Halosauridae</taxon>
        <taxon>Aldrovandia</taxon>
    </lineage>
</organism>
<dbReference type="AlphaFoldDB" id="A0AAD7RDT3"/>
<evidence type="ECO:0000313" key="2">
    <source>
        <dbReference type="Proteomes" id="UP001221898"/>
    </source>
</evidence>
<sequence length="111" mass="11783">MTVATLSQSDSQSNAHACVEQVCKMSSSDCKVRWLLTAPHRTSPAVLLEVGVSAARETMPMKACTEGSLTAGAGRMSQIVPHRASARAFPQRDGVHATRTAVFTTAARLVQ</sequence>